<dbReference type="InterPro" id="IPR025944">
    <property type="entry name" value="Sigma_54_int_dom_CS"/>
</dbReference>
<dbReference type="InterPro" id="IPR058031">
    <property type="entry name" value="AAA_lid_NorR"/>
</dbReference>
<dbReference type="CDD" id="cd00009">
    <property type="entry name" value="AAA"/>
    <property type="match status" value="1"/>
</dbReference>
<dbReference type="InterPro" id="IPR025662">
    <property type="entry name" value="Sigma_54_int_dom_ATP-bd_1"/>
</dbReference>
<dbReference type="InterPro" id="IPR009057">
    <property type="entry name" value="Homeodomain-like_sf"/>
</dbReference>
<accession>A0A1H0VNG2</accession>
<evidence type="ECO:0000313" key="8">
    <source>
        <dbReference type="Proteomes" id="UP000199073"/>
    </source>
</evidence>
<dbReference type="Pfam" id="PF25601">
    <property type="entry name" value="AAA_lid_14"/>
    <property type="match status" value="1"/>
</dbReference>
<evidence type="ECO:0000256" key="3">
    <source>
        <dbReference type="ARBA" id="ARBA00023015"/>
    </source>
</evidence>
<dbReference type="SUPFAM" id="SSF55785">
    <property type="entry name" value="PYP-like sensor domain (PAS domain)"/>
    <property type="match status" value="1"/>
</dbReference>
<protein>
    <submittedName>
        <fullName evidence="7">Transcriptional regulator of acetoin/glycerol metabolism</fullName>
    </submittedName>
</protein>
<dbReference type="EMBL" id="FNJI01000056">
    <property type="protein sequence ID" value="SDP79801.1"/>
    <property type="molecule type" value="Genomic_DNA"/>
</dbReference>
<dbReference type="InterPro" id="IPR002078">
    <property type="entry name" value="Sigma_54_int"/>
</dbReference>
<dbReference type="Pfam" id="PF00158">
    <property type="entry name" value="Sigma54_activat"/>
    <property type="match status" value="1"/>
</dbReference>
<dbReference type="PROSITE" id="PS00675">
    <property type="entry name" value="SIGMA54_INTERACT_1"/>
    <property type="match status" value="1"/>
</dbReference>
<dbReference type="CDD" id="cd00130">
    <property type="entry name" value="PAS"/>
    <property type="match status" value="1"/>
</dbReference>
<keyword evidence="4" id="KW-0238">DNA-binding</keyword>
<proteinExistence type="predicted"/>
<dbReference type="Gene3D" id="3.40.50.300">
    <property type="entry name" value="P-loop containing nucleotide triphosphate hydrolases"/>
    <property type="match status" value="1"/>
</dbReference>
<feature type="domain" description="Sigma-54 factor interaction" evidence="6">
    <location>
        <begin position="359"/>
        <end position="589"/>
    </location>
</feature>
<dbReference type="InterPro" id="IPR003593">
    <property type="entry name" value="AAA+_ATPase"/>
</dbReference>
<dbReference type="InterPro" id="IPR025943">
    <property type="entry name" value="Sigma_54_int_dom_ATP-bd_2"/>
</dbReference>
<dbReference type="SUPFAM" id="SSF52540">
    <property type="entry name" value="P-loop containing nucleoside triphosphate hydrolases"/>
    <property type="match status" value="1"/>
</dbReference>
<dbReference type="InterPro" id="IPR035965">
    <property type="entry name" value="PAS-like_dom_sf"/>
</dbReference>
<dbReference type="InterPro" id="IPR002197">
    <property type="entry name" value="HTH_Fis"/>
</dbReference>
<dbReference type="Pfam" id="PF02954">
    <property type="entry name" value="HTH_8"/>
    <property type="match status" value="1"/>
</dbReference>
<dbReference type="PANTHER" id="PTHR32071">
    <property type="entry name" value="TRANSCRIPTIONAL REGULATORY PROTEIN"/>
    <property type="match status" value="1"/>
</dbReference>
<sequence length="663" mass="74550">MRETVLTDKNVSLSEFDGDPTKQAWLNVVVHSREPEYPIRPFILNSWIRCREAGIDPFAKSPPQIMSEEELKILLKLNKELVEVARPIMQMIEISVKGTGFLLSLADNKVRVLETIADSEILEQANKNNYVPGCHRNAMVSGTNAIALALEQRSSVQLTGAEHYNINYHNWTCSSAPIHDGKDNIIGVLTLSGKYTGKHKHTLALVDAAVHLIETQIREHALIDESQRLNTMVNMVYNSLSDGFLAINRNLEITHLNATAAKMLGINEPRQIFGRRIEEISLMDEIQLQKYADQKDSDHIEIKFRCQGGDRSYLCRITPTVTGGKKFVGMIITMSEKNQMINIVRQLSGNHSKYEFNDIIGNNSELHQQIKLAKLAATTDSRVLLVGESGTGKELFAQAIHSHSNRSNQPFVAISCGSIPRDLIESELFGYVEGAFTGARRKGMVGKFELANNGTLFLDEINSLPLELQTTLLRVLQQNEIMRIGDNRTIPINVRIIAASNTNLLQETANGNFRADLYYRLNVVEIVIPPLCNRLDDLEMLLEHIICKQCSKLGMSKPDFSSEALNLLRNHNWPGNIRELENICERALLLSQGKRIEAAHLPIQQNLSPEGKIAHPTTMQQNYRELIISTLQRCDGNAAKTARELKIGRTTLYRKMAEYGIER</sequence>
<dbReference type="SMART" id="SM00382">
    <property type="entry name" value="AAA"/>
    <property type="match status" value="1"/>
</dbReference>
<dbReference type="Pfam" id="PF01590">
    <property type="entry name" value="GAF"/>
    <property type="match status" value="1"/>
</dbReference>
<dbReference type="AlphaFoldDB" id="A0A1H0VNG2"/>
<dbReference type="Gene3D" id="3.30.450.20">
    <property type="entry name" value="PAS domain"/>
    <property type="match status" value="1"/>
</dbReference>
<name>A0A1H0VNG2_9BACT</name>
<dbReference type="InterPro" id="IPR000014">
    <property type="entry name" value="PAS"/>
</dbReference>
<dbReference type="PROSITE" id="PS00688">
    <property type="entry name" value="SIGMA54_INTERACT_3"/>
    <property type="match status" value="1"/>
</dbReference>
<keyword evidence="3" id="KW-0805">Transcription regulation</keyword>
<dbReference type="InterPro" id="IPR013767">
    <property type="entry name" value="PAS_fold"/>
</dbReference>
<dbReference type="STRING" id="91360.SAMN05660330_04153"/>
<organism evidence="7 8">
    <name type="scientific">Desulforhopalus singaporensis</name>
    <dbReference type="NCBI Taxonomy" id="91360"/>
    <lineage>
        <taxon>Bacteria</taxon>
        <taxon>Pseudomonadati</taxon>
        <taxon>Thermodesulfobacteriota</taxon>
        <taxon>Desulfobulbia</taxon>
        <taxon>Desulfobulbales</taxon>
        <taxon>Desulfocapsaceae</taxon>
        <taxon>Desulforhopalus</taxon>
    </lineage>
</organism>
<evidence type="ECO:0000256" key="2">
    <source>
        <dbReference type="ARBA" id="ARBA00022840"/>
    </source>
</evidence>
<dbReference type="Pfam" id="PF00989">
    <property type="entry name" value="PAS"/>
    <property type="match status" value="1"/>
</dbReference>
<reference evidence="7 8" key="1">
    <citation type="submission" date="2016-10" db="EMBL/GenBank/DDBJ databases">
        <authorList>
            <person name="de Groot N.N."/>
        </authorList>
    </citation>
    <scope>NUCLEOTIDE SEQUENCE [LARGE SCALE GENOMIC DNA]</scope>
    <source>
        <strain evidence="7 8">DSM 12130</strain>
    </source>
</reference>
<dbReference type="FunFam" id="3.40.50.300:FF:000006">
    <property type="entry name" value="DNA-binding transcriptional regulator NtrC"/>
    <property type="match status" value="1"/>
</dbReference>
<dbReference type="Gene3D" id="1.10.8.60">
    <property type="match status" value="1"/>
</dbReference>
<evidence type="ECO:0000259" key="6">
    <source>
        <dbReference type="PROSITE" id="PS50045"/>
    </source>
</evidence>
<gene>
    <name evidence="7" type="ORF">SAMN05660330_04153</name>
</gene>
<evidence type="ECO:0000256" key="4">
    <source>
        <dbReference type="ARBA" id="ARBA00023125"/>
    </source>
</evidence>
<dbReference type="PRINTS" id="PR01590">
    <property type="entry name" value="HTHFIS"/>
</dbReference>
<dbReference type="InterPro" id="IPR003018">
    <property type="entry name" value="GAF"/>
</dbReference>
<dbReference type="InterPro" id="IPR027417">
    <property type="entry name" value="P-loop_NTPase"/>
</dbReference>
<dbReference type="InterPro" id="IPR029016">
    <property type="entry name" value="GAF-like_dom_sf"/>
</dbReference>
<keyword evidence="5" id="KW-0804">Transcription</keyword>
<keyword evidence="8" id="KW-1185">Reference proteome</keyword>
<dbReference type="Gene3D" id="3.30.450.40">
    <property type="match status" value="1"/>
</dbReference>
<evidence type="ECO:0000256" key="5">
    <source>
        <dbReference type="ARBA" id="ARBA00023163"/>
    </source>
</evidence>
<dbReference type="SUPFAM" id="SSF46689">
    <property type="entry name" value="Homeodomain-like"/>
    <property type="match status" value="1"/>
</dbReference>
<dbReference type="Proteomes" id="UP000199073">
    <property type="component" value="Unassembled WGS sequence"/>
</dbReference>
<dbReference type="PROSITE" id="PS50045">
    <property type="entry name" value="SIGMA54_INTERACT_4"/>
    <property type="match status" value="1"/>
</dbReference>
<evidence type="ECO:0000256" key="1">
    <source>
        <dbReference type="ARBA" id="ARBA00022741"/>
    </source>
</evidence>
<keyword evidence="1" id="KW-0547">Nucleotide-binding</keyword>
<dbReference type="GO" id="GO:0006355">
    <property type="term" value="P:regulation of DNA-templated transcription"/>
    <property type="evidence" value="ECO:0007669"/>
    <property type="project" value="InterPro"/>
</dbReference>
<dbReference type="OrthoDB" id="9763792at2"/>
<dbReference type="GO" id="GO:0043565">
    <property type="term" value="F:sequence-specific DNA binding"/>
    <property type="evidence" value="ECO:0007669"/>
    <property type="project" value="InterPro"/>
</dbReference>
<dbReference type="GO" id="GO:0005524">
    <property type="term" value="F:ATP binding"/>
    <property type="evidence" value="ECO:0007669"/>
    <property type="project" value="UniProtKB-KW"/>
</dbReference>
<dbReference type="Gene3D" id="1.10.10.60">
    <property type="entry name" value="Homeodomain-like"/>
    <property type="match status" value="1"/>
</dbReference>
<keyword evidence="2" id="KW-0067">ATP-binding</keyword>
<evidence type="ECO:0000313" key="7">
    <source>
        <dbReference type="EMBL" id="SDP79801.1"/>
    </source>
</evidence>
<dbReference type="RefSeq" id="WP_092226017.1">
    <property type="nucleotide sequence ID" value="NZ_FNJI01000056.1"/>
</dbReference>
<dbReference type="PROSITE" id="PS00676">
    <property type="entry name" value="SIGMA54_INTERACT_2"/>
    <property type="match status" value="1"/>
</dbReference>